<comment type="catalytic activity">
    <reaction evidence="1 7">
        <text>guanosine(46) in tRNA + S-adenosyl-L-methionine = N(7)-methylguanosine(46) in tRNA + S-adenosyl-L-homocysteine</text>
        <dbReference type="Rhea" id="RHEA:42708"/>
        <dbReference type="Rhea" id="RHEA-COMP:10188"/>
        <dbReference type="Rhea" id="RHEA-COMP:10189"/>
        <dbReference type="ChEBI" id="CHEBI:57856"/>
        <dbReference type="ChEBI" id="CHEBI:59789"/>
        <dbReference type="ChEBI" id="CHEBI:74269"/>
        <dbReference type="ChEBI" id="CHEBI:74480"/>
        <dbReference type="EC" id="2.1.1.33"/>
    </reaction>
</comment>
<evidence type="ECO:0000256" key="2">
    <source>
        <dbReference type="ARBA" id="ARBA00003015"/>
    </source>
</evidence>
<comment type="function">
    <text evidence="2 7">Catalyzes the formation of N(7)-methylguanine at position 46 (m7G46) in tRNA.</text>
</comment>
<reference evidence="8 9" key="1">
    <citation type="submission" date="2016-02" db="EMBL/GenBank/DDBJ databases">
        <authorList>
            <consortium name="Pathogen Informatics"/>
        </authorList>
    </citation>
    <scope>NUCLEOTIDE SEQUENCE [LARGE SCALE GENOMIC DNA]</scope>
    <source>
        <strain evidence="8 9">RC20</strain>
    </source>
</reference>
<feature type="binding site" evidence="7">
    <location>
        <position position="178"/>
    </location>
    <ligand>
        <name>S-adenosyl-L-methionine</name>
        <dbReference type="ChEBI" id="CHEBI:59789"/>
    </ligand>
</feature>
<dbReference type="InterPro" id="IPR003358">
    <property type="entry name" value="tRNA_(Gua-N-7)_MeTrfase_Trmb"/>
</dbReference>
<comment type="pathway">
    <text evidence="7">tRNA modification; N(7)-methylguanine-tRNA biosynthesis.</text>
</comment>
<comment type="similarity">
    <text evidence="7">Belongs to the class I-like SAM-binding methyltransferase superfamily. TrmB family.</text>
</comment>
<feature type="binding site" evidence="7">
    <location>
        <position position="234"/>
    </location>
    <ligand>
        <name>substrate</name>
    </ligand>
</feature>
<dbReference type="PANTHER" id="PTHR23417:SF14">
    <property type="entry name" value="PENTACOTRIPEPTIDE-REPEAT REGION OF PRORP DOMAIN-CONTAINING PROTEIN"/>
    <property type="match status" value="1"/>
</dbReference>
<keyword evidence="9" id="KW-1185">Reference proteome</keyword>
<dbReference type="Pfam" id="PF02390">
    <property type="entry name" value="Methyltransf_4"/>
    <property type="match status" value="1"/>
</dbReference>
<dbReference type="NCBIfam" id="NF010719">
    <property type="entry name" value="PRK14121.1"/>
    <property type="match status" value="1"/>
</dbReference>
<protein>
    <recommendedName>
        <fullName evidence="7">tRNA (guanine-N(7)-)-methyltransferase</fullName>
        <ecNumber evidence="7">2.1.1.33</ecNumber>
    </recommendedName>
    <alternativeName>
        <fullName evidence="7">tRNA (guanine(46)-N(7))-methyltransferase</fullName>
    </alternativeName>
    <alternativeName>
        <fullName evidence="7">tRNA(m7G46)-methyltransferase</fullName>
    </alternativeName>
</protein>
<evidence type="ECO:0000313" key="8">
    <source>
        <dbReference type="EMBL" id="CZE49218.1"/>
    </source>
</evidence>
<proteinExistence type="inferred from homology"/>
<comment type="caution">
    <text evidence="7">Lacks conserved residue(s) required for the propagation of feature annotation.</text>
</comment>
<dbReference type="NCBIfam" id="TIGR00091">
    <property type="entry name" value="tRNA (guanosine(46)-N7)-methyltransferase TrmB"/>
    <property type="match status" value="1"/>
</dbReference>
<sequence length="391" mass="45407">MPNFIASSIKGLNLPFKKDNVEFLKIAKGRNIDFLLTKSGNEEFFIAIKEKDNKFVIKGEKLTRPAKVGLLQKALEVFKDEFCDGILSEAFAVKKNSLTQNKDIIKSEKEALEELNLAKFDEICIEVGFGSGRHLLYQALTNPNSLFLGIEIYKPAIEQVAKLAIKEGLENIILTNGDARVFLSLANSNTIFKIYLHFPVPWDDSPHRRVISAEFLKEVQRVLKKEAKFELRSDSRAYVDFSVIKFLDMDEVEISVYKNRNLEVSSKYEDRWKRQDKDIYDVILTNYQISLNLDKDNEMEFDKLNPRKIALNFKNETHKFSDFFVHFEDIYKFSDDEILLKLSFGGFDTAENRFIYICNESSSYFINKPLKTEKNLKAHQKIGELLKQWQI</sequence>
<evidence type="ECO:0000256" key="6">
    <source>
        <dbReference type="ARBA" id="ARBA00022694"/>
    </source>
</evidence>
<evidence type="ECO:0000313" key="9">
    <source>
        <dbReference type="Proteomes" id="UP000069632"/>
    </source>
</evidence>
<gene>
    <name evidence="7 8" type="primary">trmB</name>
    <name evidence="8" type="ORF">ERS672216_01808</name>
</gene>
<evidence type="ECO:0000256" key="4">
    <source>
        <dbReference type="ARBA" id="ARBA00022679"/>
    </source>
</evidence>
<dbReference type="UniPathway" id="UPA00989"/>
<dbReference type="EMBL" id="FIZP01000016">
    <property type="protein sequence ID" value="CZE49218.1"/>
    <property type="molecule type" value="Genomic_DNA"/>
</dbReference>
<keyword evidence="4 7" id="KW-0808">Transferase</keyword>
<dbReference type="SUPFAM" id="SSF53335">
    <property type="entry name" value="S-adenosyl-L-methionine-dependent methyltransferases"/>
    <property type="match status" value="1"/>
</dbReference>
<dbReference type="Proteomes" id="UP000069632">
    <property type="component" value="Unassembled WGS sequence"/>
</dbReference>
<dbReference type="CDD" id="cd02440">
    <property type="entry name" value="AdoMet_MTases"/>
    <property type="match status" value="1"/>
</dbReference>
<feature type="binding site" evidence="7">
    <location>
        <position position="151"/>
    </location>
    <ligand>
        <name>S-adenosyl-L-methionine</name>
        <dbReference type="ChEBI" id="CHEBI:59789"/>
    </ligand>
</feature>
<accession>A0A128ELI0</accession>
<dbReference type="Gene3D" id="3.40.50.150">
    <property type="entry name" value="Vaccinia Virus protein VP39"/>
    <property type="match status" value="1"/>
</dbReference>
<name>A0A128ELI0_9BACT</name>
<dbReference type="PANTHER" id="PTHR23417">
    <property type="entry name" value="3-DEOXY-D-MANNO-OCTULOSONIC-ACID TRANSFERASE/TRNA GUANINE-N 7 - -METHYLTRANSFERASE"/>
    <property type="match status" value="1"/>
</dbReference>
<keyword evidence="3 7" id="KW-0489">Methyltransferase</keyword>
<dbReference type="EC" id="2.1.1.33" evidence="7"/>
<keyword evidence="5 7" id="KW-0949">S-adenosyl-L-methionine</keyword>
<organism evidence="8 9">
    <name type="scientific">Campylobacter geochelonis</name>
    <dbReference type="NCBI Taxonomy" id="1780362"/>
    <lineage>
        <taxon>Bacteria</taxon>
        <taxon>Pseudomonadati</taxon>
        <taxon>Campylobacterota</taxon>
        <taxon>Epsilonproteobacteria</taxon>
        <taxon>Campylobacterales</taxon>
        <taxon>Campylobacteraceae</taxon>
        <taxon>Campylobacter</taxon>
    </lineage>
</organism>
<dbReference type="HAMAP" id="MF_01057">
    <property type="entry name" value="tRNA_methyltr_TrmB"/>
    <property type="match status" value="1"/>
</dbReference>
<dbReference type="GO" id="GO:0043527">
    <property type="term" value="C:tRNA methyltransferase complex"/>
    <property type="evidence" value="ECO:0007669"/>
    <property type="project" value="TreeGrafter"/>
</dbReference>
<evidence type="ECO:0000256" key="7">
    <source>
        <dbReference type="HAMAP-Rule" id="MF_01057"/>
    </source>
</evidence>
<evidence type="ECO:0000256" key="5">
    <source>
        <dbReference type="ARBA" id="ARBA00022691"/>
    </source>
</evidence>
<dbReference type="OrthoDB" id="9802090at2"/>
<feature type="binding site" evidence="7">
    <location>
        <position position="126"/>
    </location>
    <ligand>
        <name>S-adenosyl-L-methionine</name>
        <dbReference type="ChEBI" id="CHEBI:59789"/>
    </ligand>
</feature>
<evidence type="ECO:0000256" key="3">
    <source>
        <dbReference type="ARBA" id="ARBA00022603"/>
    </source>
</evidence>
<dbReference type="GO" id="GO:0008176">
    <property type="term" value="F:tRNA (guanine(46)-N7)-methyltransferase activity"/>
    <property type="evidence" value="ECO:0007669"/>
    <property type="project" value="UniProtKB-UniRule"/>
</dbReference>
<keyword evidence="6 7" id="KW-0819">tRNA processing</keyword>
<dbReference type="InterPro" id="IPR029063">
    <property type="entry name" value="SAM-dependent_MTases_sf"/>
</dbReference>
<dbReference type="AlphaFoldDB" id="A0A128ELI0"/>
<dbReference type="PROSITE" id="PS51625">
    <property type="entry name" value="SAM_MT_TRMB"/>
    <property type="match status" value="1"/>
</dbReference>
<dbReference type="RefSeq" id="WP_075540562.1">
    <property type="nucleotide sequence ID" value="NZ_CP053844.1"/>
</dbReference>
<dbReference type="InterPro" id="IPR055361">
    <property type="entry name" value="tRNA_methyltr_TrmB_bact"/>
</dbReference>
<evidence type="ECO:0000256" key="1">
    <source>
        <dbReference type="ARBA" id="ARBA00000142"/>
    </source>
</evidence>